<gene>
    <name evidence="1" type="ORF">MUN86_02395</name>
</gene>
<dbReference type="Proteomes" id="UP000830401">
    <property type="component" value="Chromosome"/>
</dbReference>
<keyword evidence="2" id="KW-1185">Reference proteome</keyword>
<organism evidence="1 2">
    <name type="scientific">Hymenobacter volaticus</name>
    <dbReference type="NCBI Taxonomy" id="2932254"/>
    <lineage>
        <taxon>Bacteria</taxon>
        <taxon>Pseudomonadati</taxon>
        <taxon>Bacteroidota</taxon>
        <taxon>Cytophagia</taxon>
        <taxon>Cytophagales</taxon>
        <taxon>Hymenobacteraceae</taxon>
        <taxon>Hymenobacter</taxon>
    </lineage>
</organism>
<dbReference type="EMBL" id="CP095061">
    <property type="protein sequence ID" value="UOQ66791.1"/>
    <property type="molecule type" value="Genomic_DNA"/>
</dbReference>
<reference evidence="1" key="1">
    <citation type="submission" date="2022-04" db="EMBL/GenBank/DDBJ databases">
        <title>Hymenobacter sp. isolated from the air.</title>
        <authorList>
            <person name="Won M."/>
            <person name="Lee C.-M."/>
            <person name="Woen H.-Y."/>
            <person name="Kwon S.-W."/>
        </authorList>
    </citation>
    <scope>NUCLEOTIDE SEQUENCE</scope>
    <source>
        <strain evidence="1">5420S-77</strain>
    </source>
</reference>
<sequence>MRFEASKVYTANAFTSSRMLVATVVGAELAWHHRQGLYLLRLRYTNNLAPYHQRHYANTDTDHLRSA</sequence>
<evidence type="ECO:0000313" key="2">
    <source>
        <dbReference type="Proteomes" id="UP000830401"/>
    </source>
</evidence>
<proteinExistence type="predicted"/>
<evidence type="ECO:0000313" key="1">
    <source>
        <dbReference type="EMBL" id="UOQ66791.1"/>
    </source>
</evidence>
<protein>
    <submittedName>
        <fullName evidence="1">Uncharacterized protein</fullName>
    </submittedName>
</protein>
<accession>A0ABY4G7M2</accession>
<name>A0ABY4G7M2_9BACT</name>
<dbReference type="RefSeq" id="WP_245121270.1">
    <property type="nucleotide sequence ID" value="NZ_CP095061.1"/>
</dbReference>